<dbReference type="GO" id="GO:0046872">
    <property type="term" value="F:metal ion binding"/>
    <property type="evidence" value="ECO:0007669"/>
    <property type="project" value="UniProtKB-KW"/>
</dbReference>
<comment type="subunit">
    <text evidence="14">Monomer.</text>
</comment>
<dbReference type="SUPFAM" id="SSF102114">
    <property type="entry name" value="Radical SAM enzymes"/>
    <property type="match status" value="1"/>
</dbReference>
<comment type="cofactor">
    <cofactor evidence="14">
        <name>[4Fe-4S] cluster</name>
        <dbReference type="ChEBI" id="CHEBI:49883"/>
    </cofactor>
    <text evidence="14">Binds 2 [4Fe-4S] clusters. One cluster is coordinated with 3 cysteines and an exchangeable S-adenosyl-L-methionine.</text>
</comment>
<dbReference type="NCBIfam" id="TIGR01574">
    <property type="entry name" value="miaB-methiolase"/>
    <property type="match status" value="1"/>
</dbReference>
<feature type="binding site" evidence="14">
    <location>
        <position position="80"/>
    </location>
    <ligand>
        <name>[4Fe-4S] cluster</name>
        <dbReference type="ChEBI" id="CHEBI:49883"/>
        <label>1</label>
    </ligand>
</feature>
<feature type="binding site" evidence="14">
    <location>
        <position position="192"/>
    </location>
    <ligand>
        <name>[4Fe-4S] cluster</name>
        <dbReference type="ChEBI" id="CHEBI:49883"/>
        <label>2</label>
        <note>4Fe-4S-S-AdoMet</note>
    </ligand>
</feature>
<dbReference type="PANTHER" id="PTHR43020:SF2">
    <property type="entry name" value="MITOCHONDRIAL TRNA METHYLTHIOTRANSFERASE CDK5RAP1"/>
    <property type="match status" value="1"/>
</dbReference>
<reference evidence="17 18" key="1">
    <citation type="submission" date="2014-12" db="EMBL/GenBank/DDBJ databases">
        <title>Comparative genomics of the lactic acid bacteria isolated from the honey bee gut.</title>
        <authorList>
            <person name="Ellegaard K.M."/>
            <person name="Tamarit D."/>
            <person name="Javelind E."/>
            <person name="Olofsson T."/>
            <person name="Andersson S.G."/>
            <person name="Vasquez A."/>
        </authorList>
    </citation>
    <scope>NUCLEOTIDE SEQUENCE [LARGE SCALE GENOMIC DNA]</scope>
    <source>
        <strain evidence="17 18">Bin2</strain>
    </source>
</reference>
<comment type="subcellular location">
    <subcellularLocation>
        <location evidence="14">Cytoplasm</location>
    </subcellularLocation>
</comment>
<dbReference type="Pfam" id="PF04055">
    <property type="entry name" value="Radical_SAM"/>
    <property type="match status" value="1"/>
</dbReference>
<dbReference type="PROSITE" id="PS51449">
    <property type="entry name" value="MTTASE_N"/>
    <property type="match status" value="1"/>
</dbReference>
<sequence length="485" mass="53937">MAAGPDLRIQSWLMEAGEGMSVTAQRKDNRGVYYVRTLGCQMNEHDSERIAGVLRAQGYQQATPEQVRAREVDVMVLNTCAVRDNATQRMYGTIGRWHRFKQHKPDTRIAVGGCMAQKDRERIVKAAPWVDAVFGTRDIGSLPGLLDKARKDGRPQVGVSQELRDLPGRLPAVRASRSQAWVSISVGCNNTCTFCIVPSVRGRERDRSMDDILQEVEDCVRSGARQVTLLGQNVNSYGWSTGDRYAFARLLRACGRVPGLERIRFTSPHPAAFTDDVIAAMAETPTVMHQLHMPLQSGSDRILRAMRRSYRSQRFLQILDKVRAAMPDALITTDIIVGFPGETEEDFQATMDVVRRARFSSAFIFEYSPRPGTPAARMPQLPKAVVQDRFERLQALQESITMEHMQAFLGKEVEVLIGDGHGRHDGSTHRVTGHERTGVLVHVGVPQGMPAPEPGDLVTCTVTQAGPHYLIADPDPRAGQVYDIR</sequence>
<dbReference type="FunFam" id="3.80.30.20:FF:000001">
    <property type="entry name" value="tRNA-2-methylthio-N(6)-dimethylallyladenosine synthase 2"/>
    <property type="match status" value="1"/>
</dbReference>
<dbReference type="InterPro" id="IPR005839">
    <property type="entry name" value="Methylthiotransferase"/>
</dbReference>
<dbReference type="Pfam" id="PF00919">
    <property type="entry name" value="UPF0004"/>
    <property type="match status" value="1"/>
</dbReference>
<gene>
    <name evidence="14 17" type="primary">miaB</name>
    <name evidence="17" type="ORF">JF69_05710</name>
</gene>
<dbReference type="InterPro" id="IPR058240">
    <property type="entry name" value="rSAM_sf"/>
</dbReference>
<dbReference type="InterPro" id="IPR006463">
    <property type="entry name" value="MiaB_methiolase"/>
</dbReference>
<dbReference type="EC" id="2.8.4.3" evidence="9 14"/>
<dbReference type="InterPro" id="IPR020612">
    <property type="entry name" value="Methylthiotransferase_CS"/>
</dbReference>
<dbReference type="CDD" id="cd01335">
    <property type="entry name" value="Radical_SAM"/>
    <property type="match status" value="1"/>
</dbReference>
<dbReference type="GO" id="GO:0005829">
    <property type="term" value="C:cytosol"/>
    <property type="evidence" value="ECO:0007669"/>
    <property type="project" value="TreeGrafter"/>
</dbReference>
<dbReference type="SMART" id="SM00729">
    <property type="entry name" value="Elp3"/>
    <property type="match status" value="1"/>
</dbReference>
<comment type="similarity">
    <text evidence="14">Belongs to the methylthiotransferase family. MiaB subfamily.</text>
</comment>
<evidence type="ECO:0000256" key="12">
    <source>
        <dbReference type="ARBA" id="ARBA00080698"/>
    </source>
</evidence>
<accession>A0A0F4KY44</accession>
<dbReference type="InterPro" id="IPR013848">
    <property type="entry name" value="Methylthiotransferase_N"/>
</dbReference>
<dbReference type="OrthoDB" id="9805215at2"/>
<dbReference type="NCBIfam" id="TIGR00089">
    <property type="entry name" value="MiaB/RimO family radical SAM methylthiotransferase"/>
    <property type="match status" value="1"/>
</dbReference>
<evidence type="ECO:0000256" key="4">
    <source>
        <dbReference type="ARBA" id="ARBA00022691"/>
    </source>
</evidence>
<dbReference type="InterPro" id="IPR007197">
    <property type="entry name" value="rSAM"/>
</dbReference>
<feature type="domain" description="MTTase N-terminal" evidence="15">
    <location>
        <begin position="31"/>
        <end position="151"/>
    </location>
</feature>
<dbReference type="PANTHER" id="PTHR43020">
    <property type="entry name" value="CDK5 REGULATORY SUBUNIT-ASSOCIATED PROTEIN 1"/>
    <property type="match status" value="1"/>
</dbReference>
<feature type="domain" description="Radical SAM core" evidence="16">
    <location>
        <begin position="174"/>
        <end position="403"/>
    </location>
</feature>
<dbReference type="GO" id="GO:0035597">
    <property type="term" value="F:tRNA-2-methylthio-N(6)-dimethylallyladenosine(37) synthase activity"/>
    <property type="evidence" value="ECO:0007669"/>
    <property type="project" value="UniProtKB-EC"/>
</dbReference>
<evidence type="ECO:0000256" key="11">
    <source>
        <dbReference type="ARBA" id="ARBA00068570"/>
    </source>
</evidence>
<dbReference type="SFLD" id="SFLDG01082">
    <property type="entry name" value="B12-binding_domain_containing"/>
    <property type="match status" value="1"/>
</dbReference>
<evidence type="ECO:0000256" key="8">
    <source>
        <dbReference type="ARBA" id="ARBA00023014"/>
    </source>
</evidence>
<dbReference type="HAMAP" id="MF_01864">
    <property type="entry name" value="tRNA_metthiotr_MiaB"/>
    <property type="match status" value="1"/>
</dbReference>
<keyword evidence="14" id="KW-0963">Cytoplasm</keyword>
<dbReference type="PROSITE" id="PS51918">
    <property type="entry name" value="RADICAL_SAM"/>
    <property type="match status" value="1"/>
</dbReference>
<keyword evidence="7 14" id="KW-0408">Iron</keyword>
<dbReference type="PROSITE" id="PS01278">
    <property type="entry name" value="MTTASE_RADICAL"/>
    <property type="match status" value="1"/>
</dbReference>
<evidence type="ECO:0000256" key="2">
    <source>
        <dbReference type="ARBA" id="ARBA00022485"/>
    </source>
</evidence>
<evidence type="ECO:0000313" key="18">
    <source>
        <dbReference type="Proteomes" id="UP000033648"/>
    </source>
</evidence>
<evidence type="ECO:0000256" key="3">
    <source>
        <dbReference type="ARBA" id="ARBA00022679"/>
    </source>
</evidence>
<evidence type="ECO:0000256" key="9">
    <source>
        <dbReference type="ARBA" id="ARBA00033765"/>
    </source>
</evidence>
<evidence type="ECO:0000259" key="16">
    <source>
        <dbReference type="PROSITE" id="PS51918"/>
    </source>
</evidence>
<dbReference type="InterPro" id="IPR023404">
    <property type="entry name" value="rSAM_horseshoe"/>
</dbReference>
<evidence type="ECO:0000256" key="6">
    <source>
        <dbReference type="ARBA" id="ARBA00022723"/>
    </source>
</evidence>
<keyword evidence="8 14" id="KW-0411">Iron-sulfur</keyword>
<dbReference type="FunFam" id="3.40.50.12160:FF:000003">
    <property type="entry name" value="CDK5 regulatory subunit-associated protein 1"/>
    <property type="match status" value="1"/>
</dbReference>
<dbReference type="PATRIC" id="fig|1684.4.peg.616"/>
<dbReference type="Proteomes" id="UP000033648">
    <property type="component" value="Unassembled WGS sequence"/>
</dbReference>
<feature type="binding site" evidence="14">
    <location>
        <position position="114"/>
    </location>
    <ligand>
        <name>[4Fe-4S] cluster</name>
        <dbReference type="ChEBI" id="CHEBI:49883"/>
        <label>1</label>
    </ligand>
</feature>
<evidence type="ECO:0000259" key="15">
    <source>
        <dbReference type="PROSITE" id="PS51449"/>
    </source>
</evidence>
<dbReference type="SFLD" id="SFLDS00029">
    <property type="entry name" value="Radical_SAM"/>
    <property type="match status" value="1"/>
</dbReference>
<keyword evidence="6 14" id="KW-0479">Metal-binding</keyword>
<comment type="catalytic activity">
    <reaction evidence="10 14">
        <text>N(6)-dimethylallyladenosine(37) in tRNA + (sulfur carrier)-SH + AH2 + 2 S-adenosyl-L-methionine = 2-methylsulfanyl-N(6)-dimethylallyladenosine(37) in tRNA + (sulfur carrier)-H + 5'-deoxyadenosine + L-methionine + A + S-adenosyl-L-homocysteine + 2 H(+)</text>
        <dbReference type="Rhea" id="RHEA:37067"/>
        <dbReference type="Rhea" id="RHEA-COMP:10375"/>
        <dbReference type="Rhea" id="RHEA-COMP:10376"/>
        <dbReference type="Rhea" id="RHEA-COMP:14737"/>
        <dbReference type="Rhea" id="RHEA-COMP:14739"/>
        <dbReference type="ChEBI" id="CHEBI:13193"/>
        <dbReference type="ChEBI" id="CHEBI:15378"/>
        <dbReference type="ChEBI" id="CHEBI:17319"/>
        <dbReference type="ChEBI" id="CHEBI:17499"/>
        <dbReference type="ChEBI" id="CHEBI:29917"/>
        <dbReference type="ChEBI" id="CHEBI:57844"/>
        <dbReference type="ChEBI" id="CHEBI:57856"/>
        <dbReference type="ChEBI" id="CHEBI:59789"/>
        <dbReference type="ChEBI" id="CHEBI:64428"/>
        <dbReference type="ChEBI" id="CHEBI:74415"/>
        <dbReference type="ChEBI" id="CHEBI:74417"/>
        <dbReference type="EC" id="2.8.4.3"/>
    </reaction>
</comment>
<organism evidence="17 18">
    <name type="scientific">Bifidobacterium asteroides</name>
    <dbReference type="NCBI Taxonomy" id="1684"/>
    <lineage>
        <taxon>Bacteria</taxon>
        <taxon>Bacillati</taxon>
        <taxon>Actinomycetota</taxon>
        <taxon>Actinomycetes</taxon>
        <taxon>Bifidobacteriales</taxon>
        <taxon>Bifidobacteriaceae</taxon>
        <taxon>Bifidobacterium</taxon>
    </lineage>
</organism>
<dbReference type="Gene3D" id="3.80.30.20">
    <property type="entry name" value="tm_1862 like domain"/>
    <property type="match status" value="1"/>
</dbReference>
<feature type="binding site" evidence="14">
    <location>
        <position position="195"/>
    </location>
    <ligand>
        <name>[4Fe-4S] cluster</name>
        <dbReference type="ChEBI" id="CHEBI:49883"/>
        <label>2</label>
        <note>4Fe-4S-S-AdoMet</note>
    </ligand>
</feature>
<dbReference type="GO" id="GO:0051539">
    <property type="term" value="F:4 iron, 4 sulfur cluster binding"/>
    <property type="evidence" value="ECO:0007669"/>
    <property type="project" value="UniProtKB-UniRule"/>
</dbReference>
<dbReference type="SFLD" id="SFLDG01061">
    <property type="entry name" value="methylthiotransferase"/>
    <property type="match status" value="1"/>
</dbReference>
<keyword evidence="5 14" id="KW-0819">tRNA processing</keyword>
<name>A0A0F4KY44_9BIFI</name>
<evidence type="ECO:0000256" key="13">
    <source>
        <dbReference type="ARBA" id="ARBA00081141"/>
    </source>
</evidence>
<comment type="function">
    <text evidence="1 14">Catalyzes the methylthiolation of N6-(dimethylallyl)adenosine (i(6)A), leading to the formation of 2-methylthio-N6-(dimethylallyl)adenosine (ms(2)i(6)A) at position 37 in tRNAs that read codons beginning with uridine.</text>
</comment>
<dbReference type="Gene3D" id="3.40.50.12160">
    <property type="entry name" value="Methylthiotransferase, N-terminal domain"/>
    <property type="match status" value="1"/>
</dbReference>
<evidence type="ECO:0000256" key="7">
    <source>
        <dbReference type="ARBA" id="ARBA00023004"/>
    </source>
</evidence>
<keyword evidence="3 14" id="KW-0808">Transferase</keyword>
<keyword evidence="4 14" id="KW-0949">S-adenosyl-L-methionine</keyword>
<evidence type="ECO:0000256" key="14">
    <source>
        <dbReference type="HAMAP-Rule" id="MF_01864"/>
    </source>
</evidence>
<evidence type="ECO:0000256" key="1">
    <source>
        <dbReference type="ARBA" id="ARBA00003234"/>
    </source>
</evidence>
<dbReference type="InterPro" id="IPR006638">
    <property type="entry name" value="Elp3/MiaA/NifB-like_rSAM"/>
</dbReference>
<comment type="caution">
    <text evidence="17">The sequence shown here is derived from an EMBL/GenBank/DDBJ whole genome shotgun (WGS) entry which is preliminary data.</text>
</comment>
<feature type="binding site" evidence="14">
    <location>
        <position position="40"/>
    </location>
    <ligand>
        <name>[4Fe-4S] cluster</name>
        <dbReference type="ChEBI" id="CHEBI:49883"/>
        <label>1</label>
    </ligand>
</feature>
<dbReference type="AlphaFoldDB" id="A0A0F4KY44"/>
<keyword evidence="2 14" id="KW-0004">4Fe-4S</keyword>
<dbReference type="InterPro" id="IPR038135">
    <property type="entry name" value="Methylthiotransferase_N_sf"/>
</dbReference>
<evidence type="ECO:0000313" key="17">
    <source>
        <dbReference type="EMBL" id="KJY51512.1"/>
    </source>
</evidence>
<evidence type="ECO:0000256" key="10">
    <source>
        <dbReference type="ARBA" id="ARBA00051425"/>
    </source>
</evidence>
<feature type="binding site" evidence="14">
    <location>
        <position position="188"/>
    </location>
    <ligand>
        <name>[4Fe-4S] cluster</name>
        <dbReference type="ChEBI" id="CHEBI:49883"/>
        <label>2</label>
        <note>4Fe-4S-S-AdoMet</note>
    </ligand>
</feature>
<evidence type="ECO:0000256" key="5">
    <source>
        <dbReference type="ARBA" id="ARBA00022694"/>
    </source>
</evidence>
<protein>
    <recommendedName>
        <fullName evidence="11 14">tRNA-2-methylthio-N(6)-dimethylallyladenosine synthase</fullName>
        <ecNumber evidence="9 14">2.8.4.3</ecNumber>
    </recommendedName>
    <alternativeName>
        <fullName evidence="13 14">(Dimethylallyl)adenosine tRNA methylthiotransferase MiaB</fullName>
    </alternativeName>
    <alternativeName>
        <fullName evidence="12 14">tRNA-i(6)A37 methylthiotransferase</fullName>
    </alternativeName>
</protein>
<dbReference type="EMBL" id="JWME01000007">
    <property type="protein sequence ID" value="KJY51512.1"/>
    <property type="molecule type" value="Genomic_DNA"/>
</dbReference>
<dbReference type="SFLD" id="SFLDF00273">
    <property type="entry name" value="(dimethylallyl)adenosine_tRNA"/>
    <property type="match status" value="1"/>
</dbReference>
<proteinExistence type="inferred from homology"/>